<proteinExistence type="predicted"/>
<evidence type="ECO:0000313" key="1">
    <source>
        <dbReference type="EMBL" id="PAV77360.1"/>
    </source>
</evidence>
<organism evidence="1 2">
    <name type="scientific">Diploscapter pachys</name>
    <dbReference type="NCBI Taxonomy" id="2018661"/>
    <lineage>
        <taxon>Eukaryota</taxon>
        <taxon>Metazoa</taxon>
        <taxon>Ecdysozoa</taxon>
        <taxon>Nematoda</taxon>
        <taxon>Chromadorea</taxon>
        <taxon>Rhabditida</taxon>
        <taxon>Rhabditina</taxon>
        <taxon>Rhabditomorpha</taxon>
        <taxon>Rhabditoidea</taxon>
        <taxon>Rhabditidae</taxon>
        <taxon>Diploscapter</taxon>
    </lineage>
</organism>
<name>A0A2A2KTT2_9BILA</name>
<gene>
    <name evidence="1" type="ORF">WR25_08426</name>
</gene>
<dbReference type="AlphaFoldDB" id="A0A2A2KTT2"/>
<dbReference type="Proteomes" id="UP000218231">
    <property type="component" value="Unassembled WGS sequence"/>
</dbReference>
<keyword evidence="2" id="KW-1185">Reference proteome</keyword>
<reference evidence="1 2" key="1">
    <citation type="journal article" date="2017" name="Curr. Biol.">
        <title>Genome architecture and evolution of a unichromosomal asexual nematode.</title>
        <authorList>
            <person name="Fradin H."/>
            <person name="Zegar C."/>
            <person name="Gutwein M."/>
            <person name="Lucas J."/>
            <person name="Kovtun M."/>
            <person name="Corcoran D."/>
            <person name="Baugh L.R."/>
            <person name="Kiontke K."/>
            <person name="Gunsalus K."/>
            <person name="Fitch D.H."/>
            <person name="Piano F."/>
        </authorList>
    </citation>
    <scope>NUCLEOTIDE SEQUENCE [LARGE SCALE GENOMIC DNA]</scope>
    <source>
        <strain evidence="1">PF1309</strain>
    </source>
</reference>
<accession>A0A2A2KTT2</accession>
<sequence>MQELDKERTENVDISTVKENPFLYKILDRDDEKFSAKIAGVTLEEWMAFRSFFPKWLEIESGERDAPYEKFIASKRKRFERKGKSRKELMEKQNVDPLYVLEEKRSVDG</sequence>
<dbReference type="EMBL" id="LIAE01007728">
    <property type="protein sequence ID" value="PAV77360.1"/>
    <property type="molecule type" value="Genomic_DNA"/>
</dbReference>
<comment type="caution">
    <text evidence="1">The sequence shown here is derived from an EMBL/GenBank/DDBJ whole genome shotgun (WGS) entry which is preliminary data.</text>
</comment>
<protein>
    <submittedName>
        <fullName evidence="1">Uncharacterized protein</fullName>
    </submittedName>
</protein>
<evidence type="ECO:0000313" key="2">
    <source>
        <dbReference type="Proteomes" id="UP000218231"/>
    </source>
</evidence>